<protein>
    <submittedName>
        <fullName evidence="1">Uncharacterized protein</fullName>
    </submittedName>
</protein>
<dbReference type="EMBL" id="VSSQ01013124">
    <property type="protein sequence ID" value="MPM50783.1"/>
    <property type="molecule type" value="Genomic_DNA"/>
</dbReference>
<reference evidence="1" key="1">
    <citation type="submission" date="2019-08" db="EMBL/GenBank/DDBJ databases">
        <authorList>
            <person name="Kucharzyk K."/>
            <person name="Murdoch R.W."/>
            <person name="Higgins S."/>
            <person name="Loffler F."/>
        </authorList>
    </citation>
    <scope>NUCLEOTIDE SEQUENCE</scope>
</reference>
<sequence length="193" mass="21050">MNIGNLDWKNGSINPSGIVPMAYRIRKDFIKSWPTIVDEPTDATTPSQFANYVGDFVLVAGKKFEKIYSIQGKGKLSFEPVGETDSRMYMNKASLFFPDLTDEARAFAKDAANGNYVYVVPTPNKRFHLIGHESYRVTSPISGDSGDAPGSAKGLTINIECPDVTPLPRYMGALLLSDGELDCETGVFTPSAP</sequence>
<proteinExistence type="predicted"/>
<gene>
    <name evidence="1" type="ORF">SDC9_97526</name>
</gene>
<organism evidence="1">
    <name type="scientific">bioreactor metagenome</name>
    <dbReference type="NCBI Taxonomy" id="1076179"/>
    <lineage>
        <taxon>unclassified sequences</taxon>
        <taxon>metagenomes</taxon>
        <taxon>ecological metagenomes</taxon>
    </lineage>
</organism>
<comment type="caution">
    <text evidence="1">The sequence shown here is derived from an EMBL/GenBank/DDBJ whole genome shotgun (WGS) entry which is preliminary data.</text>
</comment>
<accession>A0A645AIV2</accession>
<dbReference type="AlphaFoldDB" id="A0A645AIV2"/>
<name>A0A645AIV2_9ZZZZ</name>
<evidence type="ECO:0000313" key="1">
    <source>
        <dbReference type="EMBL" id="MPM50783.1"/>
    </source>
</evidence>